<proteinExistence type="predicted"/>
<evidence type="ECO:0000313" key="2">
    <source>
        <dbReference type="EMBL" id="KAF5827489.1"/>
    </source>
</evidence>
<comment type="caution">
    <text evidence="2">The sequence shown here is derived from an EMBL/GenBank/DDBJ whole genome shotgun (WGS) entry which is preliminary data.</text>
</comment>
<organism evidence="2 3">
    <name type="scientific">Dunaliella salina</name>
    <name type="common">Green alga</name>
    <name type="synonym">Protococcus salinus</name>
    <dbReference type="NCBI Taxonomy" id="3046"/>
    <lineage>
        <taxon>Eukaryota</taxon>
        <taxon>Viridiplantae</taxon>
        <taxon>Chlorophyta</taxon>
        <taxon>core chlorophytes</taxon>
        <taxon>Chlorophyceae</taxon>
        <taxon>CS clade</taxon>
        <taxon>Chlamydomonadales</taxon>
        <taxon>Dunaliellaceae</taxon>
        <taxon>Dunaliella</taxon>
    </lineage>
</organism>
<evidence type="ECO:0000259" key="1">
    <source>
        <dbReference type="Pfam" id="PF12680"/>
    </source>
</evidence>
<sequence length="358" mass="39089">MISRQISGKVKVPNISSVTGELGSNLVRLNGLRLCICCQTALKTVKAPGRVVSRAAQAAEAPSAKETVTKFYTAYNAGDSETIASCMAEDVSYHDMIHAEPFRGRKEVVEYMKKVRQEVPGDLKFVMEEITGDEQKCGITWHVEIGEGSNRGEGIQFPFSRGCSFYTTNDKGEILTARDIVEPAVKPGSASLGLLTAVSPIIRALGPNVKRIPIAAAAVWAGYAGYISYVMLSNAAPGPPALETPPKVLWEVFHESINFFYVNIGLNAAGFNLIPDFPENPVSEALFNFIAAWGVLFLPVILTEKKSAKVFWGRQCTGCSLRGRKGLQSKQQRVIEKEFSASEEAVHTDPYEFCVDEQ</sequence>
<dbReference type="InterPro" id="IPR037401">
    <property type="entry name" value="SnoaL-like"/>
</dbReference>
<name>A0ABQ7FYR7_DUNSA</name>
<protein>
    <recommendedName>
        <fullName evidence="1">SnoaL-like domain-containing protein</fullName>
    </recommendedName>
</protein>
<dbReference type="PANTHER" id="PTHR33698:SF3">
    <property type="entry name" value="OS09G0266000 PROTEIN"/>
    <property type="match status" value="1"/>
</dbReference>
<dbReference type="SUPFAM" id="SSF54427">
    <property type="entry name" value="NTF2-like"/>
    <property type="match status" value="1"/>
</dbReference>
<dbReference type="InterPro" id="IPR032710">
    <property type="entry name" value="NTF2-like_dom_sf"/>
</dbReference>
<dbReference type="PANTHER" id="PTHR33698">
    <property type="entry name" value="NUCLEAR TRANSPORT FACTOR 2 (NTF2)-LIKE PROTEIN"/>
    <property type="match status" value="1"/>
</dbReference>
<gene>
    <name evidence="2" type="ORF">DUNSADRAFT_563</name>
</gene>
<accession>A0ABQ7FYR7</accession>
<dbReference type="Gene3D" id="3.10.450.50">
    <property type="match status" value="1"/>
</dbReference>
<dbReference type="EMBL" id="MU070492">
    <property type="protein sequence ID" value="KAF5827489.1"/>
    <property type="molecule type" value="Genomic_DNA"/>
</dbReference>
<evidence type="ECO:0000313" key="3">
    <source>
        <dbReference type="Proteomes" id="UP000815325"/>
    </source>
</evidence>
<keyword evidence="3" id="KW-1185">Reference proteome</keyword>
<reference evidence="2" key="1">
    <citation type="submission" date="2017-08" db="EMBL/GenBank/DDBJ databases">
        <authorList>
            <person name="Polle J.E."/>
            <person name="Barry K."/>
            <person name="Cushman J."/>
            <person name="Schmutz J."/>
            <person name="Tran D."/>
            <person name="Hathwaick L.T."/>
            <person name="Yim W.C."/>
            <person name="Jenkins J."/>
            <person name="Mckie-Krisberg Z.M."/>
            <person name="Prochnik S."/>
            <person name="Lindquist E."/>
            <person name="Dockter R.B."/>
            <person name="Adam C."/>
            <person name="Molina H."/>
            <person name="Bunkerborg J."/>
            <person name="Jin E."/>
            <person name="Buchheim M."/>
            <person name="Magnuson J."/>
        </authorList>
    </citation>
    <scope>NUCLEOTIDE SEQUENCE</scope>
    <source>
        <strain evidence="2">CCAP 19/18</strain>
    </source>
</reference>
<dbReference type="Pfam" id="PF12680">
    <property type="entry name" value="SnoaL_2"/>
    <property type="match status" value="1"/>
</dbReference>
<dbReference type="Proteomes" id="UP000815325">
    <property type="component" value="Unassembled WGS sequence"/>
</dbReference>
<feature type="domain" description="SnoaL-like" evidence="1">
    <location>
        <begin position="68"/>
        <end position="174"/>
    </location>
</feature>